<proteinExistence type="predicted"/>
<feature type="domain" description="RdRp catalytic" evidence="7">
    <location>
        <begin position="1116"/>
        <end position="1302"/>
    </location>
</feature>
<sequence length="2300" mass="268825">MSSKILNEAVEKIKSGDAIDDDILKKFLTIFGKTKSKYTLSHRRKDVEHAYNDCIQDPNFTKDVISICERILYCPPNEHQIDIAVSMIIMLEFLRHDELMRIIMLSLQRAGYKIDACDEKIKNVFPDVNSILTPDIYFSKDGERYIAEIKVRNKYTDLKYYYNRYKDVVEQEGVYVAVFNLCYDRFVEEGDYKISEIIDTDSIFNDIIYLMKLGMDIRAKYEVYPQYTIYTPRLQSNTDEVAFISDGYRDMFERNENYGEIKELFGSRWVDLIDKVENFSIYENEEKVTQDLINSRNDLYQECSDSLQNFIYHYEEYVYRDKYPQTQIKNRSIYDMIDKKNMLKYKKTDKLRPSIYLPITKTIKLEDYSGNRIKFYREAFKGISCKSSERYTNAVVNLIDSIFNTVAIEILVTKDSDIDIPNYKQFLTPEFIKSINDNDKKYKQIAFLSGQSSDVTILSNNSFSISDHLMKDSKDAINSYVNKHYDPNEKNKEYLSLSDNLENIALLDKHLSKIFSSPHHCGVYANDLVSLDNDNINNVKCGIPEQSCTKYLEHLFSMHNQYKALIALNTINSHKYRLIQSQDPGNIMIMLPNADSLKGSPLRYFIISVLDKEDVDSIEANKLLGLYHTHCRSNKYTIMISKVISLDVTRLKLLNHSFVKYSLLISHYIQFKSKIPYRVHTISWLLSQFVTISSLSITDTYKNIIMAIYSDYSNIDDLIEDKLEARPKSIGQLYILNCMLNGLMKANDQLKTINVNRNEGDFDENGKLISTGFNPHINLKLPISNLTVNNPKEIIHEAFILFYLGNKGLHGSPQEILKLYSIPYKFEEEYNEVINKYKTVIQEDGNRDNMSFSYDVMKKTAIYSYSTLLSKMDQVRKGMVDELSMDSNVMSIKQFSSTKSMVSNRIPSEEIKPVKLDGKIDIHGLETFIDTSKIIDAKQFTKELNAEINRINTDRLRNSKQPLTSLLEPMSKEKGITLLPSVYYEFKNGNEFIRLNRLHYSKLVNGEYVKQSNAKVFDEFYRITEESKVNVLKNMYNEVIHESDLNIRIFYKDQRTYEDREIYTGNAQTRLSLYVPEKIYKAINKFVPNEAITISGDQKQRKMLDQRIAVLKKMKFSKKSGSKSDLLSVSSDASKWSARDVFLKFFVTIACNPYMYSSEKWFIFYLFSRYYGKKILLTDNAYNDLIRLACEDKYGIYEKMTTNYQRNWFKVRSNWLQGNLNMLSSYVHYCSTLYTELMLDVFSKEAGIECVMTSMVHSDDSTYDFLFIQDNKSEKSYRDMISKQNVGRFIISLLTFSNKKHCITLNEKKTYISRFYKEFLSTTIVSNELFFFYMADLLPIASDTTYKSPHDDLASYSGFINNAFSHACPYNIIKTAITLINHLILSTYNLQYTSKKNPRHMMDTSDLPIQIYPRYKLKMDFAGTIPYYSSDAINILEDMLLTLDKYKDIKHNLIEDIINKDSVQSYLNKIAGQEKKINYLKSCMLCMDYTQYDRDDEDPYNIIDYDLSQKSIINLVSLNKGQRLKKTYTYNEYLKKEKDIRLKTSINPLWCVSKPKDLDDIKVQILSNYSNPIFKDSLIYSTPAIDYGRRVISSNRSVYKLTNTVEDKGKAKSIADVYGILAERINNLELDADSIIRYLSVYLLSDKKLSLSVQVYYSKQKVLVMSKMEAIRVVAPRSVFSEEFGRYSNTTMFDELLLNDFCELEFADSKVQKFISICTYVLNRIGDLKIYSDPEDIDDDYVNYYNFKYLDKLPAIHIKPIDNLDEWGFEAYKNKIKMMSLLVRYFNDTQKAIDEKDYDIPSYPSPSSLIMTIDSLMKKDQISSKVYLSTTQTDRYDQYLLSRYGFYADPDVYTKFKLGYKIRVSTSNLMQHDIRKEKSVKEPLAFLTKLIVNDKEIYSDLMQQRDQFIIGHYVYNDLIKDLKLTTDINSTSYLHMTGEIDYRTFMRTLSTDNRVYNMWPVRHGDVEDDNDASLALYMCRGNILSVKTMSIGNAVNFVMNYYKFLNTDYNNTLDQILRKVASDYHEQFRRAIIHPKPNINKGLNCYINQYGRLCNRNDVIKNNISNISVQNILGCETVCYEQDNNIFTSLKFKTQTGDITFDIKNRIYIDPDFYIETLLENIELSPSNITYHLCSSNYLINHKEYFDDIYPYMGTKNYSDLMNHTKIFVDFCSNIDVTKYVSLYNIGNFYKKNGFKDDILCKLTDCLEVECLMAKVNLNKVEEPTKLLSNLHKIKFTTGYYDNLYNIYNRNEKSPYKNLLYMIASSSIATPKQKIICMIISILKFYTDTYSINQDDDDIF</sequence>
<evidence type="ECO:0000256" key="2">
    <source>
        <dbReference type="ARBA" id="ARBA00018602"/>
    </source>
</evidence>
<organism evidence="8 9">
    <name type="scientific">Vitis emaravirus</name>
    <dbReference type="NCBI Taxonomy" id="2812031"/>
    <lineage>
        <taxon>Viruses</taxon>
        <taxon>Riboviria</taxon>
        <taxon>Orthornavirae</taxon>
        <taxon>Negarnaviricota</taxon>
        <taxon>Polyploviricotina</taxon>
        <taxon>Bunyaviricetes</taxon>
        <taxon>Elliovirales</taxon>
        <taxon>Fimoviridae</taxon>
        <taxon>Emaravirus</taxon>
        <taxon>Emaravirus vitis</taxon>
    </lineage>
</organism>
<evidence type="ECO:0000256" key="5">
    <source>
        <dbReference type="ARBA" id="ARBA00030436"/>
    </source>
</evidence>
<evidence type="ECO:0000256" key="1">
    <source>
        <dbReference type="ARBA" id="ARBA00012494"/>
    </source>
</evidence>
<accession>A0A830ZVR7</accession>
<keyword evidence="8" id="KW-0548">Nucleotidyltransferase</keyword>
<dbReference type="GO" id="GO:0039694">
    <property type="term" value="P:viral RNA genome replication"/>
    <property type="evidence" value="ECO:0007669"/>
    <property type="project" value="InterPro"/>
</dbReference>
<dbReference type="EC" id="2.7.7.48" evidence="1"/>
<dbReference type="KEGG" id="vg:80554564"/>
<evidence type="ECO:0000313" key="8">
    <source>
        <dbReference type="EMBL" id="BCS90320.1"/>
    </source>
</evidence>
<evidence type="ECO:0000256" key="3">
    <source>
        <dbReference type="ARBA" id="ARBA00022679"/>
    </source>
</evidence>
<dbReference type="GO" id="GO:0006351">
    <property type="term" value="P:DNA-templated transcription"/>
    <property type="evidence" value="ECO:0007669"/>
    <property type="project" value="InterPro"/>
</dbReference>
<evidence type="ECO:0000256" key="6">
    <source>
        <dbReference type="ARBA" id="ARBA00031012"/>
    </source>
</evidence>
<dbReference type="Pfam" id="PF04196">
    <property type="entry name" value="Bunya_RdRp"/>
    <property type="match status" value="1"/>
</dbReference>
<name>A0A830ZVR7_9VIRU</name>
<dbReference type="GeneID" id="80554564"/>
<dbReference type="RefSeq" id="YP_010840877.1">
    <property type="nucleotide sequence ID" value="NC_079096.1"/>
</dbReference>
<keyword evidence="3" id="KW-0808">Transferase</keyword>
<keyword evidence="8" id="KW-0696">RNA-directed RNA polymerase</keyword>
<dbReference type="GO" id="GO:0003968">
    <property type="term" value="F:RNA-directed RNA polymerase activity"/>
    <property type="evidence" value="ECO:0007669"/>
    <property type="project" value="UniProtKB-KW"/>
</dbReference>
<evidence type="ECO:0000256" key="4">
    <source>
        <dbReference type="ARBA" id="ARBA00030285"/>
    </source>
</evidence>
<dbReference type="Proteomes" id="UP001156762">
    <property type="component" value="Genome"/>
</dbReference>
<dbReference type="InterPro" id="IPR007099">
    <property type="entry name" value="RNA-dir_pol_NSvirus"/>
</dbReference>
<dbReference type="PROSITE" id="PS50525">
    <property type="entry name" value="RDRP_SSRNA_NEG_SEG"/>
    <property type="match status" value="1"/>
</dbReference>
<evidence type="ECO:0000259" key="7">
    <source>
        <dbReference type="PROSITE" id="PS50525"/>
    </source>
</evidence>
<protein>
    <recommendedName>
        <fullName evidence="2">RNA-directed RNA polymerase L</fullName>
        <ecNumber evidence="1">2.7.7.48</ecNumber>
    </recommendedName>
    <alternativeName>
        <fullName evidence="4">Large structural protein</fullName>
    </alternativeName>
    <alternativeName>
        <fullName evidence="6">Replicase</fullName>
    </alternativeName>
    <alternativeName>
        <fullName evidence="5">Transcriptase</fullName>
    </alternativeName>
</protein>
<keyword evidence="9" id="KW-1185">Reference proteome</keyword>
<reference evidence="8" key="1">
    <citation type="submission" date="2021-02" db="EMBL/GenBank/DDBJ databases">
        <title>High-throughput sequencing identified novel Varicosavirus, Emaravirus and Deltapartitivirus from Vitis coignetiae.</title>
        <authorList>
            <person name="Nabeshima T."/>
            <person name="Abe J."/>
        </authorList>
    </citation>
    <scope>NUCLEOTIDE SEQUENCE</scope>
    <source>
        <strain evidence="8">T1</strain>
    </source>
</reference>
<evidence type="ECO:0000313" key="9">
    <source>
        <dbReference type="Proteomes" id="UP001156762"/>
    </source>
</evidence>
<dbReference type="InterPro" id="IPR007322">
    <property type="entry name" value="RNA_pol_bunyavir"/>
</dbReference>
<dbReference type="EMBL" id="LC604727">
    <property type="protein sequence ID" value="BCS90320.1"/>
    <property type="molecule type" value="Viral_cRNA"/>
</dbReference>